<evidence type="ECO:0000313" key="1">
    <source>
        <dbReference type="EMBL" id="MBB2928189.1"/>
    </source>
</evidence>
<sequence length="166" mass="17211">MTEAMGVEEQLVCIPMDSQTGRNPLTIISTLPSAGVGALLTLILCDEDLPVTGKIGIIRLIDIVKKNAIVTIDFALVTEREHCRPPVPACANCILPGSLRTHRLERGTGPRGIGAQPHPGTGGTGVVVFSSAKESGQIDMALPSASQVSAVDVAYVDGEGETQGAI</sequence>
<dbReference type="Proteomes" id="UP000533533">
    <property type="component" value="Unassembled WGS sequence"/>
</dbReference>
<dbReference type="EMBL" id="JACHVZ010000006">
    <property type="protein sequence ID" value="MBB2928189.1"/>
    <property type="molecule type" value="Genomic_DNA"/>
</dbReference>
<dbReference type="InterPro" id="IPR001036">
    <property type="entry name" value="Acrflvin-R"/>
</dbReference>
<reference evidence="1 2" key="1">
    <citation type="submission" date="2020-08" db="EMBL/GenBank/DDBJ databases">
        <title>Genomic Encyclopedia of Type Strains, Phase IV (KMG-V): Genome sequencing to study the core and pangenomes of soil and plant-associated prokaryotes.</title>
        <authorList>
            <person name="Whitman W."/>
        </authorList>
    </citation>
    <scope>NUCLEOTIDE SEQUENCE [LARGE SCALE GENOMIC DNA]</scope>
    <source>
        <strain evidence="1 2">SRMrh-85</strain>
    </source>
</reference>
<dbReference type="RefSeq" id="WP_373682602.1">
    <property type="nucleotide sequence ID" value="NZ_JACHVZ010000006.1"/>
</dbReference>
<proteinExistence type="predicted"/>
<dbReference type="Gene3D" id="1.20.1640.10">
    <property type="entry name" value="Multidrug efflux transporter AcrB transmembrane domain"/>
    <property type="match status" value="1"/>
</dbReference>
<accession>A0ABR6FL84</accession>
<comment type="caution">
    <text evidence="1">The sequence shown here is derived from an EMBL/GenBank/DDBJ whole genome shotgun (WGS) entry which is preliminary data.</text>
</comment>
<name>A0ABR6FL84_9BURK</name>
<keyword evidence="2" id="KW-1185">Reference proteome</keyword>
<gene>
    <name evidence="1" type="ORF">FHX59_002610</name>
</gene>
<dbReference type="Pfam" id="PF00873">
    <property type="entry name" value="ACR_tran"/>
    <property type="match status" value="1"/>
</dbReference>
<evidence type="ECO:0000313" key="2">
    <source>
        <dbReference type="Proteomes" id="UP000533533"/>
    </source>
</evidence>
<organism evidence="1 2">
    <name type="scientific">Paraburkholderia silvatlantica</name>
    <dbReference type="NCBI Taxonomy" id="321895"/>
    <lineage>
        <taxon>Bacteria</taxon>
        <taxon>Pseudomonadati</taxon>
        <taxon>Pseudomonadota</taxon>
        <taxon>Betaproteobacteria</taxon>
        <taxon>Burkholderiales</taxon>
        <taxon>Burkholderiaceae</taxon>
        <taxon>Paraburkholderia</taxon>
    </lineage>
</organism>
<dbReference type="SUPFAM" id="SSF82866">
    <property type="entry name" value="Multidrug efflux transporter AcrB transmembrane domain"/>
    <property type="match status" value="1"/>
</dbReference>
<protein>
    <submittedName>
        <fullName evidence="1">Uncharacterized protein</fullName>
    </submittedName>
</protein>